<name>A0ABR0AY14_9CRUS</name>
<reference evidence="2 3" key="1">
    <citation type="journal article" date="2023" name="Nucleic Acids Res.">
        <title>The hologenome of Daphnia magna reveals possible DNA methylation and microbiome-mediated evolution of the host genome.</title>
        <authorList>
            <person name="Chaturvedi A."/>
            <person name="Li X."/>
            <person name="Dhandapani V."/>
            <person name="Marshall H."/>
            <person name="Kissane S."/>
            <person name="Cuenca-Cambronero M."/>
            <person name="Asole G."/>
            <person name="Calvet F."/>
            <person name="Ruiz-Romero M."/>
            <person name="Marangio P."/>
            <person name="Guigo R."/>
            <person name="Rago D."/>
            <person name="Mirbahai L."/>
            <person name="Eastwood N."/>
            <person name="Colbourne J.K."/>
            <person name="Zhou J."/>
            <person name="Mallon E."/>
            <person name="Orsini L."/>
        </authorList>
    </citation>
    <scope>NUCLEOTIDE SEQUENCE [LARGE SCALE GENOMIC DNA]</scope>
    <source>
        <strain evidence="2">LRV0_1</strain>
    </source>
</reference>
<feature type="compositionally biased region" description="Basic and acidic residues" evidence="1">
    <location>
        <begin position="96"/>
        <end position="114"/>
    </location>
</feature>
<comment type="caution">
    <text evidence="2">The sequence shown here is derived from an EMBL/GenBank/DDBJ whole genome shotgun (WGS) entry which is preliminary data.</text>
</comment>
<evidence type="ECO:0000313" key="3">
    <source>
        <dbReference type="Proteomes" id="UP001234178"/>
    </source>
</evidence>
<feature type="region of interest" description="Disordered" evidence="1">
    <location>
        <begin position="96"/>
        <end position="131"/>
    </location>
</feature>
<sequence>MTKIYGLRRHPQFNIQSNRSFLLACQRCDHGNICCELKTTRDLSRLEQDILPSNDLQVHSRHCRSTDVLPVLMGSIQRGSSGADFVDVKCGRETRERTGVDITNEHTRRNRGEKQGNYSRRSLNESLRNDL</sequence>
<evidence type="ECO:0000313" key="2">
    <source>
        <dbReference type="EMBL" id="KAK4030004.1"/>
    </source>
</evidence>
<evidence type="ECO:0000256" key="1">
    <source>
        <dbReference type="SAM" id="MobiDB-lite"/>
    </source>
</evidence>
<organism evidence="2 3">
    <name type="scientific">Daphnia magna</name>
    <dbReference type="NCBI Taxonomy" id="35525"/>
    <lineage>
        <taxon>Eukaryota</taxon>
        <taxon>Metazoa</taxon>
        <taxon>Ecdysozoa</taxon>
        <taxon>Arthropoda</taxon>
        <taxon>Crustacea</taxon>
        <taxon>Branchiopoda</taxon>
        <taxon>Diplostraca</taxon>
        <taxon>Cladocera</taxon>
        <taxon>Anomopoda</taxon>
        <taxon>Daphniidae</taxon>
        <taxon>Daphnia</taxon>
    </lineage>
</organism>
<accession>A0ABR0AY14</accession>
<dbReference type="Proteomes" id="UP001234178">
    <property type="component" value="Unassembled WGS sequence"/>
</dbReference>
<gene>
    <name evidence="2" type="ORF">OUZ56_022962</name>
</gene>
<dbReference type="EMBL" id="JAOYFB010000039">
    <property type="protein sequence ID" value="KAK4030004.1"/>
    <property type="molecule type" value="Genomic_DNA"/>
</dbReference>
<protein>
    <submittedName>
        <fullName evidence="2">Uncharacterized protein</fullName>
    </submittedName>
</protein>
<feature type="compositionally biased region" description="Polar residues" evidence="1">
    <location>
        <begin position="116"/>
        <end position="131"/>
    </location>
</feature>
<keyword evidence="3" id="KW-1185">Reference proteome</keyword>
<proteinExistence type="predicted"/>